<dbReference type="Pfam" id="PF01590">
    <property type="entry name" value="GAF"/>
    <property type="match status" value="1"/>
</dbReference>
<keyword evidence="3" id="KW-0175">Coiled coil</keyword>
<keyword evidence="7" id="KW-1185">Reference proteome</keyword>
<dbReference type="Pfam" id="PF00990">
    <property type="entry name" value="GGDEF"/>
    <property type="match status" value="1"/>
</dbReference>
<dbReference type="AlphaFoldDB" id="A0AA48GYL7"/>
<dbReference type="InterPro" id="IPR029787">
    <property type="entry name" value="Nucleotide_cyclase"/>
</dbReference>
<dbReference type="SUPFAM" id="SSF55785">
    <property type="entry name" value="PYP-like sensor domain (PAS domain)"/>
    <property type="match status" value="1"/>
</dbReference>
<name>A0AA48GYL7_9BACT</name>
<dbReference type="SUPFAM" id="SSF55073">
    <property type="entry name" value="Nucleotide cyclase"/>
    <property type="match status" value="1"/>
</dbReference>
<accession>A0AA48GYL7</accession>
<feature type="domain" description="PAS" evidence="4">
    <location>
        <begin position="14"/>
        <end position="58"/>
    </location>
</feature>
<protein>
    <recommendedName>
        <fullName evidence="1">diguanylate cyclase</fullName>
        <ecNumber evidence="1">2.7.7.65</ecNumber>
    </recommendedName>
</protein>
<dbReference type="SMART" id="SM00065">
    <property type="entry name" value="GAF"/>
    <property type="match status" value="1"/>
</dbReference>
<dbReference type="PANTHER" id="PTHR45138:SF9">
    <property type="entry name" value="DIGUANYLATE CYCLASE DGCM-RELATED"/>
    <property type="match status" value="1"/>
</dbReference>
<dbReference type="InterPro" id="IPR000014">
    <property type="entry name" value="PAS"/>
</dbReference>
<dbReference type="RefSeq" id="WP_316412940.1">
    <property type="nucleotide sequence ID" value="NZ_AP027080.1"/>
</dbReference>
<evidence type="ECO:0000256" key="3">
    <source>
        <dbReference type="SAM" id="Coils"/>
    </source>
</evidence>
<dbReference type="GO" id="GO:1902201">
    <property type="term" value="P:negative regulation of bacterial-type flagellum-dependent cell motility"/>
    <property type="evidence" value="ECO:0007669"/>
    <property type="project" value="TreeGrafter"/>
</dbReference>
<reference evidence="7" key="1">
    <citation type="journal article" date="2023" name="Int. J. Syst. Evol. Microbiol.">
        <title>Mesoterricola silvestris gen. nov., sp. nov., Mesoterricola sediminis sp. nov., Geothrix oryzae sp. nov., Geothrix edaphica sp. nov., Geothrix rubra sp. nov., and Geothrix limicola sp. nov., six novel members of Acidobacteriota isolated from soils.</title>
        <authorList>
            <person name="Itoh H."/>
            <person name="Sugisawa Y."/>
            <person name="Mise K."/>
            <person name="Xu Z."/>
            <person name="Kuniyasu M."/>
            <person name="Ushijima N."/>
            <person name="Kawano K."/>
            <person name="Kobayashi E."/>
            <person name="Shiratori Y."/>
            <person name="Masuda Y."/>
            <person name="Senoo K."/>
        </authorList>
    </citation>
    <scope>NUCLEOTIDE SEQUENCE [LARGE SCALE GENOMIC DNA]</scope>
    <source>
        <strain evidence="7">W79</strain>
    </source>
</reference>
<dbReference type="GO" id="GO:0043709">
    <property type="term" value="P:cell adhesion involved in single-species biofilm formation"/>
    <property type="evidence" value="ECO:0007669"/>
    <property type="project" value="TreeGrafter"/>
</dbReference>
<evidence type="ECO:0000259" key="5">
    <source>
        <dbReference type="PROSITE" id="PS50887"/>
    </source>
</evidence>
<dbReference type="Gene3D" id="3.30.450.20">
    <property type="entry name" value="PAS domain"/>
    <property type="match status" value="1"/>
</dbReference>
<dbReference type="SMART" id="SM00267">
    <property type="entry name" value="GGDEF"/>
    <property type="match status" value="1"/>
</dbReference>
<dbReference type="InterPro" id="IPR035965">
    <property type="entry name" value="PAS-like_dom_sf"/>
</dbReference>
<dbReference type="Gene3D" id="3.30.450.40">
    <property type="match status" value="1"/>
</dbReference>
<dbReference type="GO" id="GO:0052621">
    <property type="term" value="F:diguanylate cyclase activity"/>
    <property type="evidence" value="ECO:0007669"/>
    <property type="project" value="UniProtKB-EC"/>
</dbReference>
<sequence length="526" mass="57388">MTGPSSEPNELFLSEQRFQAIYDSVNDGILIQDLESGATLDVNRRMGEFLGLSQQRLLTMDLADTGLGIWPYTRDVAIDWALKAIEGEPQTFDWLCPHPSGQLVWLELNLRRTPIGGVDRLLVTATNITDRKRLEMEATARLKRAEAQNAVSLALAGVGPDYGTALKLIAQHMSSSVGDLCILDLMGADGLLHTEVVCQPYIDGDPLLPSLHTLSPTAAGVLGPGSAMGAGQVAGTGGSLRLERSTPEGIRQHLPQAFHRYVDHFRVHSLLIVPMRTEGSTIGTITLAKGGSSRAYSMEDEATLQSLADRAALTITNARLYARNLEQAEELRRANQELERRVEERTAELESANARLQEMALQDGLTGLANRRRFDAVLEQEVRRAKRSGGWVALLLGDVDFFKKYNDHYGHLAGDECLKSVAKVMREVFRRADDLPARYGGEEFAVIISGSTPEQAAFSAEMLRKAVESLAIPHAASSVAEVVTLSVGYVVAQVAPEMTPAWFISRADEGLYISKANGRNRVSPAD</sequence>
<dbReference type="InterPro" id="IPR029016">
    <property type="entry name" value="GAF-like_dom_sf"/>
</dbReference>
<evidence type="ECO:0000313" key="6">
    <source>
        <dbReference type="EMBL" id="BDU74266.1"/>
    </source>
</evidence>
<dbReference type="Proteomes" id="UP001238179">
    <property type="component" value="Chromosome"/>
</dbReference>
<organism evidence="6 7">
    <name type="scientific">Mesoterricola silvestris</name>
    <dbReference type="NCBI Taxonomy" id="2927979"/>
    <lineage>
        <taxon>Bacteria</taxon>
        <taxon>Pseudomonadati</taxon>
        <taxon>Acidobacteriota</taxon>
        <taxon>Holophagae</taxon>
        <taxon>Holophagales</taxon>
        <taxon>Holophagaceae</taxon>
        <taxon>Mesoterricola</taxon>
    </lineage>
</organism>
<evidence type="ECO:0000256" key="2">
    <source>
        <dbReference type="ARBA" id="ARBA00034247"/>
    </source>
</evidence>
<dbReference type="CDD" id="cd01949">
    <property type="entry name" value="GGDEF"/>
    <property type="match status" value="1"/>
</dbReference>
<dbReference type="CDD" id="cd00130">
    <property type="entry name" value="PAS"/>
    <property type="match status" value="1"/>
</dbReference>
<dbReference type="KEGG" id="msil:METEAL_34400"/>
<dbReference type="EC" id="2.7.7.65" evidence="1"/>
<feature type="coiled-coil region" evidence="3">
    <location>
        <begin position="317"/>
        <end position="362"/>
    </location>
</feature>
<feature type="domain" description="GGDEF" evidence="5">
    <location>
        <begin position="390"/>
        <end position="526"/>
    </location>
</feature>
<comment type="catalytic activity">
    <reaction evidence="2">
        <text>2 GTP = 3',3'-c-di-GMP + 2 diphosphate</text>
        <dbReference type="Rhea" id="RHEA:24898"/>
        <dbReference type="ChEBI" id="CHEBI:33019"/>
        <dbReference type="ChEBI" id="CHEBI:37565"/>
        <dbReference type="ChEBI" id="CHEBI:58805"/>
        <dbReference type="EC" id="2.7.7.65"/>
    </reaction>
</comment>
<dbReference type="EMBL" id="AP027080">
    <property type="protein sequence ID" value="BDU74266.1"/>
    <property type="molecule type" value="Genomic_DNA"/>
</dbReference>
<dbReference type="PROSITE" id="PS50112">
    <property type="entry name" value="PAS"/>
    <property type="match status" value="1"/>
</dbReference>
<gene>
    <name evidence="6" type="ORF">METEAL_34400</name>
</gene>
<dbReference type="InterPro" id="IPR043128">
    <property type="entry name" value="Rev_trsase/Diguanyl_cyclase"/>
</dbReference>
<dbReference type="InterPro" id="IPR003018">
    <property type="entry name" value="GAF"/>
</dbReference>
<evidence type="ECO:0000313" key="7">
    <source>
        <dbReference type="Proteomes" id="UP001238179"/>
    </source>
</evidence>
<dbReference type="NCBIfam" id="TIGR00229">
    <property type="entry name" value="sensory_box"/>
    <property type="match status" value="1"/>
</dbReference>
<dbReference type="Gene3D" id="3.30.70.270">
    <property type="match status" value="1"/>
</dbReference>
<dbReference type="SUPFAM" id="SSF55781">
    <property type="entry name" value="GAF domain-like"/>
    <property type="match status" value="1"/>
</dbReference>
<dbReference type="Pfam" id="PF13188">
    <property type="entry name" value="PAS_8"/>
    <property type="match status" value="1"/>
</dbReference>
<dbReference type="InterPro" id="IPR050469">
    <property type="entry name" value="Diguanylate_Cyclase"/>
</dbReference>
<evidence type="ECO:0000256" key="1">
    <source>
        <dbReference type="ARBA" id="ARBA00012528"/>
    </source>
</evidence>
<dbReference type="PROSITE" id="PS50887">
    <property type="entry name" value="GGDEF"/>
    <property type="match status" value="1"/>
</dbReference>
<dbReference type="GO" id="GO:0005886">
    <property type="term" value="C:plasma membrane"/>
    <property type="evidence" value="ECO:0007669"/>
    <property type="project" value="TreeGrafter"/>
</dbReference>
<dbReference type="FunFam" id="3.30.70.270:FF:000001">
    <property type="entry name" value="Diguanylate cyclase domain protein"/>
    <property type="match status" value="1"/>
</dbReference>
<proteinExistence type="predicted"/>
<evidence type="ECO:0000259" key="4">
    <source>
        <dbReference type="PROSITE" id="PS50112"/>
    </source>
</evidence>
<dbReference type="InterPro" id="IPR000160">
    <property type="entry name" value="GGDEF_dom"/>
</dbReference>
<dbReference type="PANTHER" id="PTHR45138">
    <property type="entry name" value="REGULATORY COMPONENTS OF SENSORY TRANSDUCTION SYSTEM"/>
    <property type="match status" value="1"/>
</dbReference>
<dbReference type="NCBIfam" id="TIGR00254">
    <property type="entry name" value="GGDEF"/>
    <property type="match status" value="1"/>
</dbReference>
<dbReference type="SMART" id="SM00091">
    <property type="entry name" value="PAS"/>
    <property type="match status" value="1"/>
</dbReference>